<dbReference type="Gene3D" id="1.25.40.10">
    <property type="entry name" value="Tetratricopeptide repeat domain"/>
    <property type="match status" value="1"/>
</dbReference>
<proteinExistence type="predicted"/>
<feature type="transmembrane region" description="Helical" evidence="4">
    <location>
        <begin position="115"/>
        <end position="136"/>
    </location>
</feature>
<evidence type="ECO:0000256" key="1">
    <source>
        <dbReference type="ARBA" id="ARBA00022737"/>
    </source>
</evidence>
<dbReference type="PROSITE" id="PS50005">
    <property type="entry name" value="TPR"/>
    <property type="match status" value="1"/>
</dbReference>
<keyword evidence="4" id="KW-0472">Membrane</keyword>
<feature type="transmembrane region" description="Helical" evidence="4">
    <location>
        <begin position="385"/>
        <end position="404"/>
    </location>
</feature>
<feature type="transmembrane region" description="Helical" evidence="4">
    <location>
        <begin position="416"/>
        <end position="432"/>
    </location>
</feature>
<keyword evidence="4" id="KW-0812">Transmembrane</keyword>
<dbReference type="PROSITE" id="PS50293">
    <property type="entry name" value="TPR_REGION"/>
    <property type="match status" value="1"/>
</dbReference>
<dbReference type="AlphaFoldDB" id="E8V4F7"/>
<dbReference type="SMART" id="SM00028">
    <property type="entry name" value="TPR"/>
    <property type="match status" value="4"/>
</dbReference>
<feature type="transmembrane region" description="Helical" evidence="4">
    <location>
        <begin position="172"/>
        <end position="189"/>
    </location>
</feature>
<dbReference type="InterPro" id="IPR019734">
    <property type="entry name" value="TPR_rpt"/>
</dbReference>
<dbReference type="KEGG" id="tsa:AciPR4_4032"/>
<evidence type="ECO:0000256" key="4">
    <source>
        <dbReference type="SAM" id="Phobius"/>
    </source>
</evidence>
<gene>
    <name evidence="5" type="ordered locus">AciPR4_4032</name>
</gene>
<dbReference type="EMBL" id="CP002467">
    <property type="protein sequence ID" value="ADV84781.1"/>
    <property type="molecule type" value="Genomic_DNA"/>
</dbReference>
<name>E8V4F7_TERSS</name>
<evidence type="ECO:0000313" key="6">
    <source>
        <dbReference type="Proteomes" id="UP000006844"/>
    </source>
</evidence>
<sequence>MGRPKRRGMTARRTSKTGRLVRQNHSAFLSLSTAWITAILAFTFLAYLPVLRFAYVFDDVEQIVKNPHIQSWQYLSDYFTQSLWSHGGAFQTRFYRPFFLLWLRLNNALFGLNPFYWHLTTLVSHVCATFVLYLLVRQVSRNWLPAIFSALLFGLHPIHIQVAAWISSVSESLLAASLLASLLCYMLSVSRKDKRWLTASLALYTAALLLKETAVGLPAIVFLYVWLWNDPQSKDTRARFAFARTLPFLAVTAVYLCVRAVVLHTVVAQSSPMRASTLFFTLPSILLAYFKLFLWPTRLSPMYPSVLLTRLEAKAFLFPLLGWVALAVGAVFLIWRDSKRTGLSSADKDDQRLLPLSLLWAAIFLLPALYLPALQEGAFIQDRYLYLPSAGLAIVVGLAIARVGSEGRKFLGMPRVQIVIAATLAVIMAFGIRREIYVWADNISLFTRAVERSPGNKIAQHDLAAGLLDAKRYEDAIPLLQKLLREEPNDPVGNNNLGQAYLNLGDRIHAEGYLAKSCQIHPTARQLYQLGAVRFNLGRADAAEQTFRQAIAMDPNGLGYHSGLGLALERLGKQNLAKEAFEQEVTVNPQDTISRQAIARLSTGGL</sequence>
<feature type="transmembrane region" description="Helical" evidence="4">
    <location>
        <begin position="278"/>
        <end position="295"/>
    </location>
</feature>
<feature type="transmembrane region" description="Helical" evidence="4">
    <location>
        <begin position="315"/>
        <end position="335"/>
    </location>
</feature>
<keyword evidence="6" id="KW-1185">Reference proteome</keyword>
<feature type="repeat" description="TPR" evidence="3">
    <location>
        <begin position="524"/>
        <end position="557"/>
    </location>
</feature>
<evidence type="ECO:0000256" key="3">
    <source>
        <dbReference type="PROSITE-ProRule" id="PRU00339"/>
    </source>
</evidence>
<dbReference type="PANTHER" id="PTHR44227:SF3">
    <property type="entry name" value="PROTEIN O-MANNOSYL-TRANSFERASE TMTC4"/>
    <property type="match status" value="1"/>
</dbReference>
<dbReference type="InterPro" id="IPR052346">
    <property type="entry name" value="O-mannosyl-transferase_TMTC"/>
</dbReference>
<keyword evidence="1" id="KW-0677">Repeat</keyword>
<evidence type="ECO:0000313" key="5">
    <source>
        <dbReference type="EMBL" id="ADV84781.1"/>
    </source>
</evidence>
<dbReference type="Pfam" id="PF13432">
    <property type="entry name" value="TPR_16"/>
    <property type="match status" value="1"/>
</dbReference>
<feature type="transmembrane region" description="Helical" evidence="4">
    <location>
        <begin position="143"/>
        <end position="166"/>
    </location>
</feature>
<feature type="transmembrane region" description="Helical" evidence="4">
    <location>
        <begin position="356"/>
        <end position="373"/>
    </location>
</feature>
<dbReference type="InterPro" id="IPR011990">
    <property type="entry name" value="TPR-like_helical_dom_sf"/>
</dbReference>
<keyword evidence="4" id="KW-1133">Transmembrane helix</keyword>
<dbReference type="eggNOG" id="COG0457">
    <property type="taxonomic scope" value="Bacteria"/>
</dbReference>
<keyword evidence="2 3" id="KW-0802">TPR repeat</keyword>
<dbReference type="Pfam" id="PF14559">
    <property type="entry name" value="TPR_19"/>
    <property type="match status" value="1"/>
</dbReference>
<feature type="transmembrane region" description="Helical" evidence="4">
    <location>
        <begin position="201"/>
        <end position="226"/>
    </location>
</feature>
<organism evidence="5 6">
    <name type="scientific">Terriglobus saanensis (strain ATCC BAA-1853 / DSM 23119 / SP1PR4)</name>
    <dbReference type="NCBI Taxonomy" id="401053"/>
    <lineage>
        <taxon>Bacteria</taxon>
        <taxon>Pseudomonadati</taxon>
        <taxon>Acidobacteriota</taxon>
        <taxon>Terriglobia</taxon>
        <taxon>Terriglobales</taxon>
        <taxon>Acidobacteriaceae</taxon>
        <taxon>Terriglobus</taxon>
    </lineage>
</organism>
<dbReference type="Proteomes" id="UP000006844">
    <property type="component" value="Chromosome"/>
</dbReference>
<feature type="transmembrane region" description="Helical" evidence="4">
    <location>
        <begin position="246"/>
        <end position="266"/>
    </location>
</feature>
<dbReference type="PANTHER" id="PTHR44227">
    <property type="match status" value="1"/>
</dbReference>
<dbReference type="STRING" id="401053.AciPR4_4032"/>
<accession>E8V4F7</accession>
<protein>
    <submittedName>
        <fullName evidence="5">Tetratricopeptide TPR_1 repeat-containing protein</fullName>
    </submittedName>
</protein>
<feature type="transmembrane region" description="Helical" evidence="4">
    <location>
        <begin position="26"/>
        <end position="48"/>
    </location>
</feature>
<dbReference type="SUPFAM" id="SSF48452">
    <property type="entry name" value="TPR-like"/>
    <property type="match status" value="1"/>
</dbReference>
<dbReference type="OrthoDB" id="99700at2"/>
<evidence type="ECO:0000256" key="2">
    <source>
        <dbReference type="ARBA" id="ARBA00022803"/>
    </source>
</evidence>
<reference evidence="5 6" key="1">
    <citation type="journal article" date="2012" name="Stand. Genomic Sci.">
        <title>Complete genome sequence of Terriglobus saanensis type strain SP1PR4(T), an Acidobacteria from tundra soil.</title>
        <authorList>
            <person name="Rawat S.R."/>
            <person name="Mannisto M.K."/>
            <person name="Starovoytov V."/>
            <person name="Goodwin L."/>
            <person name="Nolan M."/>
            <person name="Hauser L."/>
            <person name="Land M."/>
            <person name="Davenport K.W."/>
            <person name="Woyke T."/>
            <person name="Haggblom M.M."/>
        </authorList>
    </citation>
    <scope>NUCLEOTIDE SEQUENCE</scope>
    <source>
        <strain evidence="6">ATCC BAA-1853 / DSM 23119 / SP1PR4</strain>
    </source>
</reference>
<dbReference type="HOGENOM" id="CLU_011615_5_0_0"/>